<dbReference type="EMBL" id="CP000463">
    <property type="protein sequence ID" value="ABJ06109.1"/>
    <property type="molecule type" value="Genomic_DNA"/>
</dbReference>
<accession>Q07PM5</accession>
<protein>
    <submittedName>
        <fullName evidence="1">Uncharacterized protein</fullName>
    </submittedName>
</protein>
<gene>
    <name evidence="1" type="ordered locus">RPE_2165</name>
</gene>
<evidence type="ECO:0000313" key="1">
    <source>
        <dbReference type="EMBL" id="ABJ06109.1"/>
    </source>
</evidence>
<dbReference type="STRING" id="316055.RPE_2165"/>
<dbReference type="HOGENOM" id="CLU_865665_0_0_5"/>
<name>Q07PM5_RHOP5</name>
<dbReference type="AlphaFoldDB" id="Q07PM5"/>
<dbReference type="KEGG" id="rpe:RPE_2165"/>
<proteinExistence type="predicted"/>
<reference evidence="1" key="1">
    <citation type="submission" date="2006-09" db="EMBL/GenBank/DDBJ databases">
        <title>Complete sequence of Rhodopseudomonas palustris BisA53.</title>
        <authorList>
            <consortium name="US DOE Joint Genome Institute"/>
            <person name="Copeland A."/>
            <person name="Lucas S."/>
            <person name="Lapidus A."/>
            <person name="Barry K."/>
            <person name="Detter J.C."/>
            <person name="Glavina del Rio T."/>
            <person name="Hammon N."/>
            <person name="Israni S."/>
            <person name="Dalin E."/>
            <person name="Tice H."/>
            <person name="Pitluck S."/>
            <person name="Chain P."/>
            <person name="Malfatti S."/>
            <person name="Shin M."/>
            <person name="Vergez L."/>
            <person name="Schmutz J."/>
            <person name="Larimer F."/>
            <person name="Land M."/>
            <person name="Hauser L."/>
            <person name="Pelletier D.A."/>
            <person name="Kyrpides N."/>
            <person name="Kim E."/>
            <person name="Harwood C.S."/>
            <person name="Oda Y."/>
            <person name="Richardson P."/>
        </authorList>
    </citation>
    <scope>NUCLEOTIDE SEQUENCE [LARGE SCALE GENOMIC DNA]</scope>
    <source>
        <strain evidence="1">BisA53</strain>
    </source>
</reference>
<dbReference type="OrthoDB" id="8478529at2"/>
<sequence length="321" mass="34825">MSIADIWADAIGAERDIDGQPLLGTVLAHIRSAVIEAGYVSHGRITSGLKEAYRPLRVDETKLRNTIDEALRLLLLSGDFDEFSTGAGRGYAATSPRCVSWGGPSVVQLGATYGGNETGLVRHIASDESAESTITIPLAVELGRPEWRSALVDLNAADVLDDDVGALFGLASTLAASGERYSLDEPFAVAVLSGRGRFFGRPENAPSGRWQRVMLDGCFPAVIKSGFISRYVVLNVANGEATLWQPDSRDLWHWIVVGATVSIRDPVISYDQATQRLDFLTPPPRQIERAVLLTSTRIGPWSWKVDGRVYSVITELMTAAR</sequence>
<organism evidence="1">
    <name type="scientific">Rhodopseudomonas palustris (strain BisA53)</name>
    <dbReference type="NCBI Taxonomy" id="316055"/>
    <lineage>
        <taxon>Bacteria</taxon>
        <taxon>Pseudomonadati</taxon>
        <taxon>Pseudomonadota</taxon>
        <taxon>Alphaproteobacteria</taxon>
        <taxon>Hyphomicrobiales</taxon>
        <taxon>Nitrobacteraceae</taxon>
        <taxon>Rhodopseudomonas</taxon>
    </lineage>
</organism>